<reference evidence="2" key="2">
    <citation type="submission" date="2017-11" db="EMBL/GenBank/DDBJ databases">
        <title>Coralsnake Venomics: Analyses of Venom Gland Transcriptomes and Proteomes of Six Brazilian Taxa.</title>
        <authorList>
            <person name="Aird S.D."/>
            <person name="Jorge da Silva N."/>
            <person name="Qiu L."/>
            <person name="Villar-Briones A."/>
            <person name="Aparecida-Saddi V."/>
            <person name="Campos-Telles M.P."/>
            <person name="Grau M."/>
            <person name="Mikheyev A.S."/>
        </authorList>
    </citation>
    <scope>NUCLEOTIDE SEQUENCE</scope>
    <source>
        <tissue evidence="2">Venom_gland</tissue>
    </source>
</reference>
<evidence type="ECO:0000313" key="2">
    <source>
        <dbReference type="EMBL" id="LAB32072.1"/>
    </source>
</evidence>
<dbReference type="PANTHER" id="PTHR46850">
    <property type="entry name" value="CHROMODOMAIN-HELICASE-DNA-BINDING PROTEIN 9"/>
    <property type="match status" value="1"/>
</dbReference>
<proteinExistence type="predicted"/>
<feature type="region of interest" description="Disordered" evidence="1">
    <location>
        <begin position="197"/>
        <end position="334"/>
    </location>
</feature>
<feature type="region of interest" description="Disordered" evidence="1">
    <location>
        <begin position="157"/>
        <end position="183"/>
    </location>
</feature>
<dbReference type="PANTHER" id="PTHR46850:SF1">
    <property type="entry name" value="CHROMODOMAIN-HELICASE-DNA-BINDING PROTEIN 9"/>
    <property type="match status" value="1"/>
</dbReference>
<accession>A0A2D4MFA7</accession>
<feature type="compositionally biased region" description="Polar residues" evidence="1">
    <location>
        <begin position="286"/>
        <end position="308"/>
    </location>
</feature>
<feature type="compositionally biased region" description="Low complexity" evidence="1">
    <location>
        <begin position="172"/>
        <end position="183"/>
    </location>
</feature>
<evidence type="ECO:0008006" key="3">
    <source>
        <dbReference type="Google" id="ProtNLM"/>
    </source>
</evidence>
<reference evidence="2" key="1">
    <citation type="submission" date="2017-07" db="EMBL/GenBank/DDBJ databases">
        <authorList>
            <person name="Mikheyev A."/>
            <person name="Grau M."/>
        </authorList>
    </citation>
    <scope>NUCLEOTIDE SEQUENCE</scope>
    <source>
        <tissue evidence="2">Venom_gland</tissue>
    </source>
</reference>
<dbReference type="AlphaFoldDB" id="A0A2D4MFA7"/>
<feature type="compositionally biased region" description="Pro residues" evidence="1">
    <location>
        <begin position="161"/>
        <end position="171"/>
    </location>
</feature>
<sequence>MADPGMMSLFGEDGNIFSEGLESLGDCGYPENSVNSMGQQMPIDQGFPSLQSSLHHPTTSQNQTKLTHFDHYNQYEQQKMHLMDQPNRMMSSAPGNGIASPHSQYHNPPVPHGGGTGSQMGVYPGMQNERHGQPFVDGSNMWGPRAVHVPDQIRAPYQQQQPPPAQPPSTPSGPQGQGHPQHMQQLGNYMARGDFSIQQHGQSQQQRINQFSQSQEGLNQGNPFITTSGPGHMSHVSQQNPSIGPSLRHSVQQFHHHPPTALHGESVAHSPRFSPNPPQQGAVRPQTLNFSSRGQTVPSPTMNSSGQYSRYPLQQPKSGISKQYRDESKFRPYK</sequence>
<feature type="compositionally biased region" description="Polar residues" evidence="1">
    <location>
        <begin position="216"/>
        <end position="253"/>
    </location>
</feature>
<name>A0A2D4MFA7_9SAUR</name>
<protein>
    <recommendedName>
        <fullName evidence="3">Chromodomain helicase DNA binding protein 7</fullName>
    </recommendedName>
</protein>
<evidence type="ECO:0000256" key="1">
    <source>
        <dbReference type="SAM" id="MobiDB-lite"/>
    </source>
</evidence>
<feature type="region of interest" description="Disordered" evidence="1">
    <location>
        <begin position="97"/>
        <end position="145"/>
    </location>
</feature>
<organism evidence="2">
    <name type="scientific">Micrurus spixii</name>
    <name type="common">Amazon coral snake</name>
    <dbReference type="NCBI Taxonomy" id="129469"/>
    <lineage>
        <taxon>Eukaryota</taxon>
        <taxon>Metazoa</taxon>
        <taxon>Chordata</taxon>
        <taxon>Craniata</taxon>
        <taxon>Vertebrata</taxon>
        <taxon>Euteleostomi</taxon>
        <taxon>Lepidosauria</taxon>
        <taxon>Squamata</taxon>
        <taxon>Bifurcata</taxon>
        <taxon>Unidentata</taxon>
        <taxon>Episquamata</taxon>
        <taxon>Toxicofera</taxon>
        <taxon>Serpentes</taxon>
        <taxon>Colubroidea</taxon>
        <taxon>Elapidae</taxon>
        <taxon>Elapinae</taxon>
        <taxon>Micrurus</taxon>
    </lineage>
</organism>
<dbReference type="EMBL" id="IACM01099986">
    <property type="protein sequence ID" value="LAB32072.1"/>
    <property type="molecule type" value="Transcribed_RNA"/>
</dbReference>
<dbReference type="InterPro" id="IPR051493">
    <property type="entry name" value="CHD"/>
</dbReference>
<feature type="compositionally biased region" description="Basic and acidic residues" evidence="1">
    <location>
        <begin position="323"/>
        <end position="334"/>
    </location>
</feature>
<feature type="compositionally biased region" description="Low complexity" evidence="1">
    <location>
        <begin position="198"/>
        <end position="215"/>
    </location>
</feature>